<dbReference type="EMBL" id="VUOA01000025">
    <property type="protein sequence ID" value="KAA2236607.1"/>
    <property type="molecule type" value="Genomic_DNA"/>
</dbReference>
<dbReference type="Pfam" id="PF19596">
    <property type="entry name" value="DUF6101"/>
    <property type="match status" value="1"/>
</dbReference>
<keyword evidence="3" id="KW-1185">Reference proteome</keyword>
<feature type="region of interest" description="Disordered" evidence="1">
    <location>
        <begin position="1"/>
        <end position="27"/>
    </location>
</feature>
<sequence length="166" mass="17384">MPGLTPISGVVPPCEGDPGTPPPLTAGHAIAGPDNILGLRGRRAAGLALRLAPKTGEAEAFEIAIIDERGAVAQALGPYEDDDVVAVWRALADASGLPLLVQTPDGALSNPYPQIGPLKLGATRMRRRHGLLAHRRPRFLAHRKTAALPVRPLVFREPALSEGGQA</sequence>
<dbReference type="AlphaFoldDB" id="A0A5B2VEK4"/>
<accession>A0A5B2VEK4</accession>
<reference evidence="2 3" key="2">
    <citation type="submission" date="2019-09" db="EMBL/GenBank/DDBJ databases">
        <authorList>
            <person name="Jin C."/>
        </authorList>
    </citation>
    <scope>NUCLEOTIDE SEQUENCE [LARGE SCALE GENOMIC DNA]</scope>
    <source>
        <strain evidence="2 3">BN140002</strain>
    </source>
</reference>
<reference evidence="2 3" key="1">
    <citation type="submission" date="2019-09" db="EMBL/GenBank/DDBJ databases">
        <title>Salinarimonas rosea gen. nov., sp. nov., a new member of the a-2 subgroup of the Proteobacteria.</title>
        <authorList>
            <person name="Liu J."/>
        </authorList>
    </citation>
    <scope>NUCLEOTIDE SEQUENCE [LARGE SCALE GENOMIC DNA]</scope>
    <source>
        <strain evidence="2 3">BN140002</strain>
    </source>
</reference>
<organism evidence="2 3">
    <name type="scientific">Salinarimonas soli</name>
    <dbReference type="NCBI Taxonomy" id="1638099"/>
    <lineage>
        <taxon>Bacteria</taxon>
        <taxon>Pseudomonadati</taxon>
        <taxon>Pseudomonadota</taxon>
        <taxon>Alphaproteobacteria</taxon>
        <taxon>Hyphomicrobiales</taxon>
        <taxon>Salinarimonadaceae</taxon>
        <taxon>Salinarimonas</taxon>
    </lineage>
</organism>
<dbReference type="RefSeq" id="WP_149818593.1">
    <property type="nucleotide sequence ID" value="NZ_VUOA01000025.1"/>
</dbReference>
<proteinExistence type="predicted"/>
<evidence type="ECO:0000313" key="3">
    <source>
        <dbReference type="Proteomes" id="UP000323142"/>
    </source>
</evidence>
<name>A0A5B2VEK4_9HYPH</name>
<evidence type="ECO:0000313" key="2">
    <source>
        <dbReference type="EMBL" id="KAA2236607.1"/>
    </source>
</evidence>
<dbReference type="InterPro" id="IPR046083">
    <property type="entry name" value="DUF6101"/>
</dbReference>
<dbReference type="OrthoDB" id="8449893at2"/>
<evidence type="ECO:0000256" key="1">
    <source>
        <dbReference type="SAM" id="MobiDB-lite"/>
    </source>
</evidence>
<gene>
    <name evidence="2" type="ORF">F0L46_14140</name>
</gene>
<protein>
    <submittedName>
        <fullName evidence="2">Uncharacterized protein</fullName>
    </submittedName>
</protein>
<dbReference type="Proteomes" id="UP000323142">
    <property type="component" value="Unassembled WGS sequence"/>
</dbReference>
<comment type="caution">
    <text evidence="2">The sequence shown here is derived from an EMBL/GenBank/DDBJ whole genome shotgun (WGS) entry which is preliminary data.</text>
</comment>